<dbReference type="GO" id="GO:0006040">
    <property type="term" value="P:amino sugar metabolic process"/>
    <property type="evidence" value="ECO:0007669"/>
    <property type="project" value="InterPro"/>
</dbReference>
<dbReference type="HAMAP" id="MF_01270">
    <property type="entry name" value="AnhMurNAc_kinase"/>
    <property type="match status" value="1"/>
</dbReference>
<dbReference type="EMBL" id="UOFG01000228">
    <property type="protein sequence ID" value="VAW64376.1"/>
    <property type="molecule type" value="Genomic_DNA"/>
</dbReference>
<proteinExistence type="inferred from homology"/>
<gene>
    <name evidence="1" type="ORF">MNBD_GAMMA11-3509</name>
</gene>
<dbReference type="CDD" id="cd24050">
    <property type="entry name" value="ASKHA_NBD_ANMK"/>
    <property type="match status" value="1"/>
</dbReference>
<dbReference type="EC" id="2.7.1.170" evidence="1"/>
<dbReference type="NCBIfam" id="NF007139">
    <property type="entry name" value="PRK09585.1-3"/>
    <property type="match status" value="1"/>
</dbReference>
<dbReference type="PANTHER" id="PTHR30605">
    <property type="entry name" value="ANHYDRO-N-ACETYLMURAMIC ACID KINASE"/>
    <property type="match status" value="1"/>
</dbReference>
<evidence type="ECO:0000313" key="1">
    <source>
        <dbReference type="EMBL" id="VAW64376.1"/>
    </source>
</evidence>
<reference evidence="1" key="1">
    <citation type="submission" date="2018-06" db="EMBL/GenBank/DDBJ databases">
        <authorList>
            <person name="Zhirakovskaya E."/>
        </authorList>
    </citation>
    <scope>NUCLEOTIDE SEQUENCE</scope>
</reference>
<dbReference type="InterPro" id="IPR043129">
    <property type="entry name" value="ATPase_NBD"/>
</dbReference>
<dbReference type="GO" id="GO:0005524">
    <property type="term" value="F:ATP binding"/>
    <property type="evidence" value="ECO:0007669"/>
    <property type="project" value="InterPro"/>
</dbReference>
<dbReference type="NCBIfam" id="NF007148">
    <property type="entry name" value="PRK09585.3-2"/>
    <property type="match status" value="1"/>
</dbReference>
<keyword evidence="1" id="KW-0418">Kinase</keyword>
<dbReference type="InterPro" id="IPR005338">
    <property type="entry name" value="Anhydro_N_Ac-Mur_kinase"/>
</dbReference>
<dbReference type="Gene3D" id="3.30.420.40">
    <property type="match status" value="2"/>
</dbReference>
<name>A0A3B0Y7M8_9ZZZZ</name>
<sequence length="376" mass="41044">MSELYIGLISGTSMDGIDAALVEFCDMNIHPEIKLISHHNHTIPRKLKEKLKRLSENSPDTCIDMLGETDTELGLVFADAANTLIKQAGIDAKQVTAIGSHGQTIRHQPRLKNSFSMQIGDANRICYNTGITTVADFRRRDMAAGGEGAPLVPAFHQQVFHSDKENRAVLNIGGIANLTCLPADTRQACFGFDTGPGNALMDAWTQKHKNSSFDKNGQWAASTKANTQIIKQLMLDDFISAAPPKSTGLEHYNLVWLGKQLSHFKQVDADQIQATLCSFTCESIVYAIEHSLADINTLIVCGGGVHNHHLMSLLSRQLEKLNIKVEPSNVFGVAPDWVEAIAFAWLARQTINRLAGNIPAVTGAKHDVILGAIYPV</sequence>
<dbReference type="GO" id="GO:0016773">
    <property type="term" value="F:phosphotransferase activity, alcohol group as acceptor"/>
    <property type="evidence" value="ECO:0007669"/>
    <property type="project" value="InterPro"/>
</dbReference>
<dbReference type="GO" id="GO:0009254">
    <property type="term" value="P:peptidoglycan turnover"/>
    <property type="evidence" value="ECO:0007669"/>
    <property type="project" value="InterPro"/>
</dbReference>
<organism evidence="1">
    <name type="scientific">hydrothermal vent metagenome</name>
    <dbReference type="NCBI Taxonomy" id="652676"/>
    <lineage>
        <taxon>unclassified sequences</taxon>
        <taxon>metagenomes</taxon>
        <taxon>ecological metagenomes</taxon>
    </lineage>
</organism>
<dbReference type="PANTHER" id="PTHR30605:SF0">
    <property type="entry name" value="ANHYDRO-N-ACETYLMURAMIC ACID KINASE"/>
    <property type="match status" value="1"/>
</dbReference>
<dbReference type="GO" id="GO:0016301">
    <property type="term" value="F:kinase activity"/>
    <property type="evidence" value="ECO:0007669"/>
    <property type="project" value="UniProtKB-KW"/>
</dbReference>
<dbReference type="SUPFAM" id="SSF53067">
    <property type="entry name" value="Actin-like ATPase domain"/>
    <property type="match status" value="1"/>
</dbReference>
<protein>
    <submittedName>
        <fullName evidence="1">Anhydro-N-acetylmuramic acid kinase</fullName>
        <ecNumber evidence="1">2.7.1.170</ecNumber>
    </submittedName>
</protein>
<dbReference type="AlphaFoldDB" id="A0A3B0Y7M8"/>
<keyword evidence="1" id="KW-0808">Transferase</keyword>
<accession>A0A3B0Y7M8</accession>
<dbReference type="Pfam" id="PF03702">
    <property type="entry name" value="AnmK"/>
    <property type="match status" value="1"/>
</dbReference>